<sequence>MALMVFDADGADDVMTDGVAGAGGWPTTLADGALMVPVRWLTTLTDHVGR</sequence>
<dbReference type="EMBL" id="JABAGI010000001">
    <property type="protein sequence ID" value="NME61435.1"/>
    <property type="molecule type" value="Genomic_DNA"/>
</dbReference>
<reference evidence="1 2" key="1">
    <citation type="submission" date="2020-04" db="EMBL/GenBank/DDBJ databases">
        <authorList>
            <person name="Hitch T.C.A."/>
            <person name="Wylensek D."/>
            <person name="Clavel T."/>
        </authorList>
    </citation>
    <scope>NUCLEOTIDE SEQUENCE [LARGE SCALE GENOMIC DNA]</scope>
    <source>
        <strain evidence="1 2">BSM-130-P53-3C</strain>
    </source>
</reference>
<evidence type="ECO:0000313" key="2">
    <source>
        <dbReference type="Proteomes" id="UP000588369"/>
    </source>
</evidence>
<dbReference type="GeneID" id="78110656"/>
<accession>A0A7X9NPI3</accession>
<dbReference type="RefSeq" id="WP_168983689.1">
    <property type="nucleotide sequence ID" value="NZ_JABAGI010000001.1"/>
</dbReference>
<proteinExistence type="predicted"/>
<protein>
    <submittedName>
        <fullName evidence="1">Uncharacterized protein</fullName>
    </submittedName>
</protein>
<dbReference type="Proteomes" id="UP000588369">
    <property type="component" value="Unassembled WGS sequence"/>
</dbReference>
<name>A0A7X9NPI3_9BIFI</name>
<evidence type="ECO:0000313" key="1">
    <source>
        <dbReference type="EMBL" id="NME61435.1"/>
    </source>
</evidence>
<comment type="caution">
    <text evidence="1">The sequence shown here is derived from an EMBL/GenBank/DDBJ whole genome shotgun (WGS) entry which is preliminary data.</text>
</comment>
<organism evidence="1 2">
    <name type="scientific">Bifidobacterium thermophilum</name>
    <dbReference type="NCBI Taxonomy" id="33905"/>
    <lineage>
        <taxon>Bacteria</taxon>
        <taxon>Bacillati</taxon>
        <taxon>Actinomycetota</taxon>
        <taxon>Actinomycetes</taxon>
        <taxon>Bifidobacteriales</taxon>
        <taxon>Bifidobacteriaceae</taxon>
        <taxon>Bifidobacterium</taxon>
    </lineage>
</organism>
<dbReference type="AlphaFoldDB" id="A0A7X9NPI3"/>
<gene>
    <name evidence="1" type="ORF">HF844_01250</name>
</gene>